<keyword evidence="1" id="KW-0812">Transmembrane</keyword>
<name>A0A8J6HHF0_TENMO</name>
<reference evidence="2" key="1">
    <citation type="journal article" date="2020" name="J Insects Food Feed">
        <title>The yellow mealworm (Tenebrio molitor) genome: a resource for the emerging insects as food and feed industry.</title>
        <authorList>
            <person name="Eriksson T."/>
            <person name="Andere A."/>
            <person name="Kelstrup H."/>
            <person name="Emery V."/>
            <person name="Picard C."/>
        </authorList>
    </citation>
    <scope>NUCLEOTIDE SEQUENCE</scope>
    <source>
        <strain evidence="2">Stoneville</strain>
        <tissue evidence="2">Whole head</tissue>
    </source>
</reference>
<organism evidence="2 3">
    <name type="scientific">Tenebrio molitor</name>
    <name type="common">Yellow mealworm beetle</name>
    <dbReference type="NCBI Taxonomy" id="7067"/>
    <lineage>
        <taxon>Eukaryota</taxon>
        <taxon>Metazoa</taxon>
        <taxon>Ecdysozoa</taxon>
        <taxon>Arthropoda</taxon>
        <taxon>Hexapoda</taxon>
        <taxon>Insecta</taxon>
        <taxon>Pterygota</taxon>
        <taxon>Neoptera</taxon>
        <taxon>Endopterygota</taxon>
        <taxon>Coleoptera</taxon>
        <taxon>Polyphaga</taxon>
        <taxon>Cucujiformia</taxon>
        <taxon>Tenebrionidae</taxon>
        <taxon>Tenebrio</taxon>
    </lineage>
</organism>
<feature type="transmembrane region" description="Helical" evidence="1">
    <location>
        <begin position="87"/>
        <end position="108"/>
    </location>
</feature>
<keyword evidence="1" id="KW-1133">Transmembrane helix</keyword>
<evidence type="ECO:0000313" key="2">
    <source>
        <dbReference type="EMBL" id="KAH0818830.1"/>
    </source>
</evidence>
<sequence length="134" mass="15948">MVYFIFQWYDESTAKPVSRLVWVEVCLNVFFFPFAILLIMGIRKDKYKWIRIWIKAKVVQASYIFLLNVVMQVYITSSLNVDDGLIVLLYTMVLEAIYMESIIFMNNYHRYRESENKNPELPTKVDIKDSVIKA</sequence>
<keyword evidence="1" id="KW-0472">Membrane</keyword>
<keyword evidence="3" id="KW-1185">Reference proteome</keyword>
<dbReference type="Proteomes" id="UP000719412">
    <property type="component" value="Unassembled WGS sequence"/>
</dbReference>
<evidence type="ECO:0000256" key="1">
    <source>
        <dbReference type="SAM" id="Phobius"/>
    </source>
</evidence>
<comment type="caution">
    <text evidence="2">The sequence shown here is derived from an EMBL/GenBank/DDBJ whole genome shotgun (WGS) entry which is preliminary data.</text>
</comment>
<reference evidence="2" key="2">
    <citation type="submission" date="2021-08" db="EMBL/GenBank/DDBJ databases">
        <authorList>
            <person name="Eriksson T."/>
        </authorList>
    </citation>
    <scope>NUCLEOTIDE SEQUENCE</scope>
    <source>
        <strain evidence="2">Stoneville</strain>
        <tissue evidence="2">Whole head</tissue>
    </source>
</reference>
<protein>
    <submittedName>
        <fullName evidence="2">Uncharacterized protein</fullName>
    </submittedName>
</protein>
<dbReference type="EMBL" id="JABDTM020016540">
    <property type="protein sequence ID" value="KAH0818830.1"/>
    <property type="molecule type" value="Genomic_DNA"/>
</dbReference>
<feature type="transmembrane region" description="Helical" evidence="1">
    <location>
        <begin position="20"/>
        <end position="42"/>
    </location>
</feature>
<proteinExistence type="predicted"/>
<accession>A0A8J6HHF0</accession>
<evidence type="ECO:0000313" key="3">
    <source>
        <dbReference type="Proteomes" id="UP000719412"/>
    </source>
</evidence>
<dbReference type="AlphaFoldDB" id="A0A8J6HHF0"/>
<gene>
    <name evidence="2" type="ORF">GEV33_003961</name>
</gene>
<feature type="transmembrane region" description="Helical" evidence="1">
    <location>
        <begin position="54"/>
        <end position="75"/>
    </location>
</feature>